<accession>A0A2W5UXH9</accession>
<comment type="caution">
    <text evidence="1">The sequence shown here is derived from an EMBL/GenBank/DDBJ whole genome shotgun (WGS) entry which is preliminary data.</text>
</comment>
<reference evidence="1 2" key="1">
    <citation type="submission" date="2017-08" db="EMBL/GenBank/DDBJ databases">
        <title>Infants hospitalized years apart are colonized by the same room-sourced microbial strains.</title>
        <authorList>
            <person name="Brooks B."/>
            <person name="Olm M.R."/>
            <person name="Firek B.A."/>
            <person name="Baker R."/>
            <person name="Thomas B.C."/>
            <person name="Morowitz M.J."/>
            <person name="Banfield J.F."/>
        </authorList>
    </citation>
    <scope>NUCLEOTIDE SEQUENCE [LARGE SCALE GENOMIC DNA]</scope>
    <source>
        <strain evidence="1">S2_003_000_R2_14</strain>
    </source>
</reference>
<protein>
    <submittedName>
        <fullName evidence="1">Uncharacterized protein</fullName>
    </submittedName>
</protein>
<evidence type="ECO:0000313" key="1">
    <source>
        <dbReference type="EMBL" id="PZR13908.1"/>
    </source>
</evidence>
<organism evidence="1 2">
    <name type="scientific">Archangium gephyra</name>
    <dbReference type="NCBI Taxonomy" id="48"/>
    <lineage>
        <taxon>Bacteria</taxon>
        <taxon>Pseudomonadati</taxon>
        <taxon>Myxococcota</taxon>
        <taxon>Myxococcia</taxon>
        <taxon>Myxococcales</taxon>
        <taxon>Cystobacterineae</taxon>
        <taxon>Archangiaceae</taxon>
        <taxon>Archangium</taxon>
    </lineage>
</organism>
<sequence length="63" mass="7025">MTMLLMLVLPGGLVALAAWLFARAVAMHLQHETGDFGHRLARAVSAVSFRDVWRDARSTLSFR</sequence>
<dbReference type="Proteomes" id="UP000249061">
    <property type="component" value="Unassembled WGS sequence"/>
</dbReference>
<proteinExistence type="predicted"/>
<dbReference type="EMBL" id="QFQP01000008">
    <property type="protein sequence ID" value="PZR13908.1"/>
    <property type="molecule type" value="Genomic_DNA"/>
</dbReference>
<name>A0A2W5UXH9_9BACT</name>
<evidence type="ECO:0000313" key="2">
    <source>
        <dbReference type="Proteomes" id="UP000249061"/>
    </source>
</evidence>
<gene>
    <name evidence="1" type="ORF">DI536_11295</name>
</gene>
<dbReference type="AlphaFoldDB" id="A0A2W5UXH9"/>